<keyword evidence="4" id="KW-1185">Reference proteome</keyword>
<dbReference type="EMBL" id="JAAEDL010000020">
    <property type="protein sequence ID" value="MBR0682591.1"/>
    <property type="molecule type" value="Genomic_DNA"/>
</dbReference>
<protein>
    <recommendedName>
        <fullName evidence="2">CBU-0592-like domain-containing protein</fullName>
    </recommendedName>
</protein>
<reference evidence="3" key="2">
    <citation type="journal article" date="2021" name="Syst. Appl. Microbiol.">
        <title>Roseomonas hellenica sp. nov., isolated from roots of wild-growing Alkanna tinctoria.</title>
        <authorList>
            <person name="Rat A."/>
            <person name="Naranjo H.D."/>
            <person name="Lebbe L."/>
            <person name="Cnockaert M."/>
            <person name="Krigas N."/>
            <person name="Grigoriadou K."/>
            <person name="Maloupa E."/>
            <person name="Willems A."/>
        </authorList>
    </citation>
    <scope>NUCLEOTIDE SEQUENCE</scope>
    <source>
        <strain evidence="3">LMG 31228</strain>
    </source>
</reference>
<dbReference type="NCBIfam" id="NF047864">
    <property type="entry name" value="CBU_0592_membra"/>
    <property type="match status" value="1"/>
</dbReference>
<dbReference type="AlphaFoldDB" id="A0A9X9XFV5"/>
<accession>A0A9X9XFV5</accession>
<dbReference type="Pfam" id="PF26604">
    <property type="entry name" value="CBU_0592"/>
    <property type="match status" value="1"/>
</dbReference>
<dbReference type="InterPro" id="IPR058058">
    <property type="entry name" value="CBU_0592-like"/>
</dbReference>
<sequence>MAEVLGRVTLFDPVGIAGTLTVVLAYLGTQLRRVDAKGLGFPLANLIGSALITVSLWRSFNLASMLIETFWMAISLFGIGRWLGERRAAGAAEAGRPGSPGAPC</sequence>
<feature type="transmembrane region" description="Helical" evidence="1">
    <location>
        <begin position="63"/>
        <end position="83"/>
    </location>
</feature>
<evidence type="ECO:0000313" key="4">
    <source>
        <dbReference type="Proteomes" id="UP001138709"/>
    </source>
</evidence>
<dbReference type="RefSeq" id="WP_211848123.1">
    <property type="nucleotide sequence ID" value="NZ_JAAEDL010000020.1"/>
</dbReference>
<feature type="domain" description="CBU-0592-like" evidence="2">
    <location>
        <begin position="12"/>
        <end position="84"/>
    </location>
</feature>
<name>A0A9X9XFV5_9PROT</name>
<feature type="transmembrane region" description="Helical" evidence="1">
    <location>
        <begin position="6"/>
        <end position="27"/>
    </location>
</feature>
<keyword evidence="1" id="KW-0472">Membrane</keyword>
<proteinExistence type="predicted"/>
<keyword evidence="1" id="KW-0812">Transmembrane</keyword>
<keyword evidence="1" id="KW-1133">Transmembrane helix</keyword>
<reference evidence="3" key="1">
    <citation type="submission" date="2020-01" db="EMBL/GenBank/DDBJ databases">
        <authorList>
            <person name="Rat A."/>
        </authorList>
    </citation>
    <scope>NUCLEOTIDE SEQUENCE</scope>
    <source>
        <strain evidence="3">LMG 31228</strain>
    </source>
</reference>
<evidence type="ECO:0000256" key="1">
    <source>
        <dbReference type="SAM" id="Phobius"/>
    </source>
</evidence>
<feature type="transmembrane region" description="Helical" evidence="1">
    <location>
        <begin position="39"/>
        <end position="57"/>
    </location>
</feature>
<dbReference type="Proteomes" id="UP001138709">
    <property type="component" value="Unassembled WGS sequence"/>
</dbReference>
<gene>
    <name evidence="3" type="ORF">GXW74_19015</name>
</gene>
<evidence type="ECO:0000259" key="2">
    <source>
        <dbReference type="Pfam" id="PF26604"/>
    </source>
</evidence>
<evidence type="ECO:0000313" key="3">
    <source>
        <dbReference type="EMBL" id="MBR0682591.1"/>
    </source>
</evidence>
<organism evidence="3 4">
    <name type="scientific">Neoroseomonas eburnea</name>
    <dbReference type="NCBI Taxonomy" id="1346889"/>
    <lineage>
        <taxon>Bacteria</taxon>
        <taxon>Pseudomonadati</taxon>
        <taxon>Pseudomonadota</taxon>
        <taxon>Alphaproteobacteria</taxon>
        <taxon>Acetobacterales</taxon>
        <taxon>Acetobacteraceae</taxon>
        <taxon>Neoroseomonas</taxon>
    </lineage>
</organism>
<comment type="caution">
    <text evidence="3">The sequence shown here is derived from an EMBL/GenBank/DDBJ whole genome shotgun (WGS) entry which is preliminary data.</text>
</comment>